<protein>
    <submittedName>
        <fullName evidence="2">Uncharacterized protein</fullName>
    </submittedName>
</protein>
<dbReference type="EMBL" id="JAQQAF010000003">
    <property type="protein sequence ID" value="KAJ8499072.1"/>
    <property type="molecule type" value="Genomic_DNA"/>
</dbReference>
<evidence type="ECO:0000313" key="3">
    <source>
        <dbReference type="Proteomes" id="UP001222027"/>
    </source>
</evidence>
<reference evidence="2 3" key="1">
    <citation type="submission" date="2022-12" db="EMBL/GenBank/DDBJ databases">
        <title>Chromosome-scale assembly of the Ensete ventricosum genome.</title>
        <authorList>
            <person name="Dussert Y."/>
            <person name="Stocks J."/>
            <person name="Wendawek A."/>
            <person name="Woldeyes F."/>
            <person name="Nichols R.A."/>
            <person name="Borrell J.S."/>
        </authorList>
    </citation>
    <scope>NUCLEOTIDE SEQUENCE [LARGE SCALE GENOMIC DNA]</scope>
    <source>
        <strain evidence="3">cv. Maze</strain>
        <tissue evidence="2">Seeds</tissue>
    </source>
</reference>
<gene>
    <name evidence="2" type="ORF">OPV22_009624</name>
</gene>
<evidence type="ECO:0000256" key="1">
    <source>
        <dbReference type="SAM" id="MobiDB-lite"/>
    </source>
</evidence>
<dbReference type="Proteomes" id="UP001222027">
    <property type="component" value="Unassembled WGS sequence"/>
</dbReference>
<dbReference type="PANTHER" id="PTHR33181:SF19">
    <property type="entry name" value="OS04G0658200 PROTEIN"/>
    <property type="match status" value="1"/>
</dbReference>
<feature type="region of interest" description="Disordered" evidence="1">
    <location>
        <begin position="91"/>
        <end position="131"/>
    </location>
</feature>
<proteinExistence type="predicted"/>
<accession>A0AAV8RDR3</accession>
<dbReference type="PANTHER" id="PTHR33181">
    <property type="entry name" value="OS01G0778500 PROTEIN"/>
    <property type="match status" value="1"/>
</dbReference>
<keyword evidence="3" id="KW-1185">Reference proteome</keyword>
<dbReference type="AlphaFoldDB" id="A0AAV8RDR3"/>
<evidence type="ECO:0000313" key="2">
    <source>
        <dbReference type="EMBL" id="KAJ8499072.1"/>
    </source>
</evidence>
<organism evidence="2 3">
    <name type="scientific">Ensete ventricosum</name>
    <name type="common">Abyssinian banana</name>
    <name type="synonym">Musa ensete</name>
    <dbReference type="NCBI Taxonomy" id="4639"/>
    <lineage>
        <taxon>Eukaryota</taxon>
        <taxon>Viridiplantae</taxon>
        <taxon>Streptophyta</taxon>
        <taxon>Embryophyta</taxon>
        <taxon>Tracheophyta</taxon>
        <taxon>Spermatophyta</taxon>
        <taxon>Magnoliopsida</taxon>
        <taxon>Liliopsida</taxon>
        <taxon>Zingiberales</taxon>
        <taxon>Musaceae</taxon>
        <taxon>Ensete</taxon>
    </lineage>
</organism>
<name>A0AAV8RDR3_ENSVE</name>
<sequence>MVYCWGKAEEEGEEERRKVMMPWWDKKVVFPVKRAWVAIAARVKACKHGRGIGVSAKVQAVGRAGDGILKLHDDVQTCGYEDVQVMWEMVRRSGSNASQQRKRQLGGHQPAPSRGTSSCDSPELHQHHHHH</sequence>
<comment type="caution">
    <text evidence="2">The sequence shown here is derived from an EMBL/GenBank/DDBJ whole genome shotgun (WGS) entry which is preliminary data.</text>
</comment>